<evidence type="ECO:0000256" key="1">
    <source>
        <dbReference type="SAM" id="MobiDB-lite"/>
    </source>
</evidence>
<feature type="region of interest" description="Disordered" evidence="1">
    <location>
        <begin position="1"/>
        <end position="23"/>
    </location>
</feature>
<feature type="compositionally biased region" description="Basic and acidic residues" evidence="1">
    <location>
        <begin position="112"/>
        <end position="121"/>
    </location>
</feature>
<dbReference type="Proteomes" id="UP000585614">
    <property type="component" value="Unassembled WGS sequence"/>
</dbReference>
<proteinExistence type="predicted"/>
<protein>
    <submittedName>
        <fullName evidence="2">Uncharacterized protein</fullName>
    </submittedName>
</protein>
<gene>
    <name evidence="2" type="ORF">mRhiFer1_008403</name>
</gene>
<feature type="region of interest" description="Disordered" evidence="1">
    <location>
        <begin position="80"/>
        <end position="121"/>
    </location>
</feature>
<evidence type="ECO:0000313" key="3">
    <source>
        <dbReference type="Proteomes" id="UP000585614"/>
    </source>
</evidence>
<dbReference type="EMBL" id="JACAGC010000013">
    <property type="protein sequence ID" value="KAF6323431.1"/>
    <property type="molecule type" value="Genomic_DNA"/>
</dbReference>
<evidence type="ECO:0000313" key="2">
    <source>
        <dbReference type="EMBL" id="KAF6323431.1"/>
    </source>
</evidence>
<organism evidence="2 3">
    <name type="scientific">Rhinolophus ferrumequinum</name>
    <name type="common">Greater horseshoe bat</name>
    <dbReference type="NCBI Taxonomy" id="59479"/>
    <lineage>
        <taxon>Eukaryota</taxon>
        <taxon>Metazoa</taxon>
        <taxon>Chordata</taxon>
        <taxon>Craniata</taxon>
        <taxon>Vertebrata</taxon>
        <taxon>Euteleostomi</taxon>
        <taxon>Mammalia</taxon>
        <taxon>Eutheria</taxon>
        <taxon>Laurasiatheria</taxon>
        <taxon>Chiroptera</taxon>
        <taxon>Yinpterochiroptera</taxon>
        <taxon>Rhinolophoidea</taxon>
        <taxon>Rhinolophidae</taxon>
        <taxon>Rhinolophinae</taxon>
        <taxon>Rhinolophus</taxon>
    </lineage>
</organism>
<sequence>MALGFRSLLPRGAHPGRPPPLSPRGLRFVSLFGLKIRPGPSSCEELTEVSCTWGPAGSVAGSGALRVSSQGSFRTAALRHEGVQSPPGERWARGAPSPPWLPRVLDPSPSKAKSEGTHKIF</sequence>
<comment type="caution">
    <text evidence="2">The sequence shown here is derived from an EMBL/GenBank/DDBJ whole genome shotgun (WGS) entry which is preliminary data.</text>
</comment>
<accession>A0A7J7VEH5</accession>
<dbReference type="AlphaFoldDB" id="A0A7J7VEH5"/>
<name>A0A7J7VEH5_RHIFE</name>
<reference evidence="2 3" key="1">
    <citation type="journal article" date="2020" name="Nature">
        <title>Six reference-quality genomes reveal evolution of bat adaptations.</title>
        <authorList>
            <person name="Jebb D."/>
            <person name="Huang Z."/>
            <person name="Pippel M."/>
            <person name="Hughes G.M."/>
            <person name="Lavrichenko K."/>
            <person name="Devanna P."/>
            <person name="Winkler S."/>
            <person name="Jermiin L.S."/>
            <person name="Skirmuntt E.C."/>
            <person name="Katzourakis A."/>
            <person name="Burkitt-Gray L."/>
            <person name="Ray D.A."/>
            <person name="Sullivan K.A.M."/>
            <person name="Roscito J.G."/>
            <person name="Kirilenko B.M."/>
            <person name="Davalos L.M."/>
            <person name="Corthals A.P."/>
            <person name="Power M.L."/>
            <person name="Jones G."/>
            <person name="Ransome R.D."/>
            <person name="Dechmann D.K.N."/>
            <person name="Locatelli A.G."/>
            <person name="Puechmaille S.J."/>
            <person name="Fedrigo O."/>
            <person name="Jarvis E.D."/>
            <person name="Hiller M."/>
            <person name="Vernes S.C."/>
            <person name="Myers E.W."/>
            <person name="Teeling E.C."/>
        </authorList>
    </citation>
    <scope>NUCLEOTIDE SEQUENCE [LARGE SCALE GENOMIC DNA]</scope>
    <source>
        <strain evidence="2">MRhiFer1</strain>
        <tissue evidence="2">Lung</tissue>
    </source>
</reference>